<keyword evidence="2" id="KW-0433">Leucine-rich repeat</keyword>
<keyword evidence="14" id="KW-1185">Reference proteome</keyword>
<feature type="domain" description="Disease resistance protein winged helix" evidence="10">
    <location>
        <begin position="435"/>
        <end position="505"/>
    </location>
</feature>
<reference evidence="13" key="2">
    <citation type="submission" date="2021-12" db="EMBL/GenBank/DDBJ databases">
        <title>Resequencing data analysis of finger millet.</title>
        <authorList>
            <person name="Hatakeyama M."/>
            <person name="Aluri S."/>
            <person name="Balachadran M.T."/>
            <person name="Sivarajan S.R."/>
            <person name="Poveda L."/>
            <person name="Shimizu-Inatsugi R."/>
            <person name="Schlapbach R."/>
            <person name="Sreeman S.M."/>
            <person name="Shimizu K.K."/>
        </authorList>
    </citation>
    <scope>NUCLEOTIDE SEQUENCE</scope>
</reference>
<keyword evidence="4" id="KW-0547">Nucleotide-binding</keyword>
<evidence type="ECO:0000256" key="2">
    <source>
        <dbReference type="ARBA" id="ARBA00022614"/>
    </source>
</evidence>
<sequence>MSGMEAALACGLLKIAGSRLVSLIESEFVSIIGVKKNLSDLQDINGEITTWLSAVRDLSVEKEQKFHWVVKLKNVAYDIDDLLYEVQLEAENHKRKCYHDNRAMVDCLCVKPRSFLYRCKLAHKIKAIKAKLAEIVKQRSYMNAIGQNLPVNQPILGRNRAIGELSLLTNVEESEIPTRGQEKSEIICKLLESNEGKGDWIVSIVGLGGSGKTTLAKHICHDHKIKEHFKYTFWVHVSHEFDMKKLIGKLFQAITKRRSDIHAPQHMVDEISNRLSGEKFLLVLDDAWHEDKDDWEAFMVLLKNRAPGSKLMLTTRDHKVAEVVKSWYIFELAFLPKAESWSLFLKSYGSKEEDMGSEFIQCGKEIVNKCGGVPLAIKTLGGILCETREIGTWRAIWESDLWNEETIEGRVFASLKLSYIHLKDQLKQCFTFCSLFPKGFLINKNYLIEQWIAHGFIKLMKEEQLDAIGSEYFDSLLKVGFLQDPIDSWDTSGVVCKMHDLIHDLTRYILQSEVLTSPPKYMTKDHTYRCRYLSLTSFNEKIDTRLFDKVRALYLSEGKTSFNKLVKKICYTCSAVLNYATDTPFPTFILKLEYLGYLEIHNVSCAELPEAISNCCNLQSLHFIECNGFVTLPKSIGKLKKLRILELRRSADIEILPQSICDCPNLQLLQLKYCIKLKGIPNSIGKNENLRVLDILFCSNMDQLPSKFIGDFSNIQTINLACCRSLKVLPIIFASPKLRTLNLSQTRITVLPDWVTFIDTLECINLEGCSELVELPRGIGNLKRLEVLNINRCQSLRYMPSGIGQLTRLRRLDLFLVGCGQHDARISEPENLDMISGVNGDMKIMNLQYMKDPVDAEKACLKQKKNIQGLVLDWHSSGSEELVSNKEQELAVLNALEPPLKIKKLKIYGYVGPDLPCWLSQSDSSYMKRVVLKQTSPPRFIYLTVLKLKKLANLKHMKEILVFPSLKSLKLCKLPNLEELWTTKSGLEIMQEELGEEYCFPIFTHLHITDCPKLIVKPCFPPSVESMRLRDYNDQLLSPHVDESWVPSRVLAVVPHLKELELSKMSGSSSDWEFLHHLTGLESLRIWRFNDLKELPESMKGLTSLQMLYIYKCSTLAELPVWLGELRSLQNLNVSRCPMMASLPQSVKHLTSLVRLKIDGWDNLKQLPEVIQHLTSLQELELVALLFDPFPVPYNVLLLSRACSLITALIWHSVTRMEWGRIGILCPIFLSFRYSIRQHQVMKNPVDDHGVQHVGVEGALGQLVELVRDLLLRNDSISDAWRSLHPLDELMRHGKENGAADLVLEP</sequence>
<name>A0AAV5FGR2_ELECO</name>
<accession>A0AAV5FGR2</accession>
<dbReference type="SUPFAM" id="SSF52058">
    <property type="entry name" value="L domain-like"/>
    <property type="match status" value="2"/>
</dbReference>
<feature type="domain" description="R13L1/DRL21-like LRR repeat region" evidence="12">
    <location>
        <begin position="831"/>
        <end position="972"/>
    </location>
</feature>
<evidence type="ECO:0000313" key="14">
    <source>
        <dbReference type="Proteomes" id="UP001054889"/>
    </source>
</evidence>
<feature type="domain" description="Disease resistance N-terminal" evidence="9">
    <location>
        <begin position="14"/>
        <end position="97"/>
    </location>
</feature>
<dbReference type="InterPro" id="IPR042197">
    <property type="entry name" value="Apaf_helical"/>
</dbReference>
<dbReference type="Proteomes" id="UP001054889">
    <property type="component" value="Unassembled WGS sequence"/>
</dbReference>
<evidence type="ECO:0000256" key="4">
    <source>
        <dbReference type="ARBA" id="ARBA00022741"/>
    </source>
</evidence>
<dbReference type="InterPro" id="IPR036388">
    <property type="entry name" value="WH-like_DNA-bd_sf"/>
</dbReference>
<dbReference type="Gene3D" id="3.80.10.10">
    <property type="entry name" value="Ribonuclease Inhibitor"/>
    <property type="match status" value="3"/>
</dbReference>
<dbReference type="Pfam" id="PF00931">
    <property type="entry name" value="NB-ARC"/>
    <property type="match status" value="1"/>
</dbReference>
<dbReference type="Gene3D" id="1.10.8.430">
    <property type="entry name" value="Helical domain of apoptotic protease-activating factors"/>
    <property type="match status" value="1"/>
</dbReference>
<evidence type="ECO:0000259" key="10">
    <source>
        <dbReference type="Pfam" id="PF23559"/>
    </source>
</evidence>
<keyword evidence="3" id="KW-0677">Repeat</keyword>
<evidence type="ECO:0000313" key="13">
    <source>
        <dbReference type="EMBL" id="GJN34919.1"/>
    </source>
</evidence>
<dbReference type="Pfam" id="PF23598">
    <property type="entry name" value="LRR_14"/>
    <property type="match status" value="2"/>
</dbReference>
<dbReference type="GO" id="GO:0002758">
    <property type="term" value="P:innate immune response-activating signaling pathway"/>
    <property type="evidence" value="ECO:0007669"/>
    <property type="project" value="UniProtKB-ARBA"/>
</dbReference>
<dbReference type="InterPro" id="IPR002182">
    <property type="entry name" value="NB-ARC"/>
</dbReference>
<comment type="caution">
    <text evidence="13">The sequence shown here is derived from an EMBL/GenBank/DDBJ whole genome shotgun (WGS) entry which is preliminary data.</text>
</comment>
<dbReference type="SUPFAM" id="SSF52540">
    <property type="entry name" value="P-loop containing nucleoside triphosphate hydrolases"/>
    <property type="match status" value="1"/>
</dbReference>
<evidence type="ECO:0000259" key="11">
    <source>
        <dbReference type="Pfam" id="PF23598"/>
    </source>
</evidence>
<feature type="domain" description="Disease resistance R13L4/SHOC-2-like LRR" evidence="11">
    <location>
        <begin position="1115"/>
        <end position="1184"/>
    </location>
</feature>
<dbReference type="InterPro" id="IPR041118">
    <property type="entry name" value="Rx_N"/>
</dbReference>
<comment type="similarity">
    <text evidence="1">Belongs to the disease resistance NB-LRR family.</text>
</comment>
<keyword evidence="5" id="KW-0611">Plant defense</keyword>
<dbReference type="InterPro" id="IPR058922">
    <property type="entry name" value="WHD_DRP"/>
</dbReference>
<evidence type="ECO:0000256" key="5">
    <source>
        <dbReference type="ARBA" id="ARBA00022821"/>
    </source>
</evidence>
<feature type="domain" description="Disease resistance R13L4/SHOC-2-like LRR" evidence="11">
    <location>
        <begin position="589"/>
        <end position="718"/>
    </location>
</feature>
<reference evidence="13" key="1">
    <citation type="journal article" date="2018" name="DNA Res.">
        <title>Multiple hybrid de novo genome assembly of finger millet, an orphan allotetraploid crop.</title>
        <authorList>
            <person name="Hatakeyama M."/>
            <person name="Aluri S."/>
            <person name="Balachadran M.T."/>
            <person name="Sivarajan S.R."/>
            <person name="Patrignani A."/>
            <person name="Gruter S."/>
            <person name="Poveda L."/>
            <person name="Shimizu-Inatsugi R."/>
            <person name="Baeten J."/>
            <person name="Francoijs K.J."/>
            <person name="Nataraja K.N."/>
            <person name="Reddy Y.A.N."/>
            <person name="Phadnis S."/>
            <person name="Ravikumar R.L."/>
            <person name="Schlapbach R."/>
            <person name="Sreeman S.M."/>
            <person name="Shimizu K.K."/>
        </authorList>
    </citation>
    <scope>NUCLEOTIDE SEQUENCE</scope>
</reference>
<dbReference type="PANTHER" id="PTHR36766:SF34">
    <property type="entry name" value="NB-ARC DOMAIN-CONTAINING PROTEIN"/>
    <property type="match status" value="1"/>
</dbReference>
<dbReference type="EMBL" id="BQKI01000086">
    <property type="protein sequence ID" value="GJN34919.1"/>
    <property type="molecule type" value="Genomic_DNA"/>
</dbReference>
<protein>
    <submittedName>
        <fullName evidence="13">Uncharacterized protein</fullName>
    </submittedName>
</protein>
<dbReference type="InterPro" id="IPR032675">
    <property type="entry name" value="LRR_dom_sf"/>
</dbReference>
<feature type="domain" description="NB-ARC" evidence="8">
    <location>
        <begin position="182"/>
        <end position="350"/>
    </location>
</feature>
<proteinExistence type="inferred from homology"/>
<dbReference type="Gene3D" id="3.40.50.300">
    <property type="entry name" value="P-loop containing nucleotide triphosphate hydrolases"/>
    <property type="match status" value="1"/>
</dbReference>
<dbReference type="InterPro" id="IPR027417">
    <property type="entry name" value="P-loop_NTPase"/>
</dbReference>
<dbReference type="Gene3D" id="1.10.10.10">
    <property type="entry name" value="Winged helix-like DNA-binding domain superfamily/Winged helix DNA-binding domain"/>
    <property type="match status" value="1"/>
</dbReference>
<evidence type="ECO:0000256" key="3">
    <source>
        <dbReference type="ARBA" id="ARBA00022737"/>
    </source>
</evidence>
<dbReference type="InterPro" id="IPR055414">
    <property type="entry name" value="LRR_R13L4/SHOC2-like"/>
</dbReference>
<evidence type="ECO:0000256" key="6">
    <source>
        <dbReference type="ARBA" id="ARBA00022840"/>
    </source>
</evidence>
<dbReference type="PRINTS" id="PR00364">
    <property type="entry name" value="DISEASERSIST"/>
</dbReference>
<evidence type="ECO:0000256" key="1">
    <source>
        <dbReference type="ARBA" id="ARBA00008894"/>
    </source>
</evidence>
<dbReference type="GO" id="GO:0042742">
    <property type="term" value="P:defense response to bacterium"/>
    <property type="evidence" value="ECO:0007669"/>
    <property type="project" value="UniProtKB-ARBA"/>
</dbReference>
<dbReference type="Pfam" id="PF18052">
    <property type="entry name" value="Rx_N"/>
    <property type="match status" value="1"/>
</dbReference>
<evidence type="ECO:0000259" key="12">
    <source>
        <dbReference type="Pfam" id="PF25019"/>
    </source>
</evidence>
<gene>
    <name evidence="13" type="primary">gb23629</name>
    <name evidence="13" type="ORF">PR202_gb23629</name>
</gene>
<dbReference type="PANTHER" id="PTHR36766">
    <property type="entry name" value="PLANT BROAD-SPECTRUM MILDEW RESISTANCE PROTEIN RPW8"/>
    <property type="match status" value="1"/>
</dbReference>
<evidence type="ECO:0000259" key="8">
    <source>
        <dbReference type="Pfam" id="PF00931"/>
    </source>
</evidence>
<evidence type="ECO:0000259" key="9">
    <source>
        <dbReference type="Pfam" id="PF18052"/>
    </source>
</evidence>
<dbReference type="GO" id="GO:0005524">
    <property type="term" value="F:ATP binding"/>
    <property type="evidence" value="ECO:0007669"/>
    <property type="project" value="UniProtKB-KW"/>
</dbReference>
<organism evidence="13 14">
    <name type="scientific">Eleusine coracana subsp. coracana</name>
    <dbReference type="NCBI Taxonomy" id="191504"/>
    <lineage>
        <taxon>Eukaryota</taxon>
        <taxon>Viridiplantae</taxon>
        <taxon>Streptophyta</taxon>
        <taxon>Embryophyta</taxon>
        <taxon>Tracheophyta</taxon>
        <taxon>Spermatophyta</taxon>
        <taxon>Magnoliopsida</taxon>
        <taxon>Liliopsida</taxon>
        <taxon>Poales</taxon>
        <taxon>Poaceae</taxon>
        <taxon>PACMAD clade</taxon>
        <taxon>Chloridoideae</taxon>
        <taxon>Cynodonteae</taxon>
        <taxon>Eleusininae</taxon>
        <taxon>Eleusine</taxon>
    </lineage>
</organism>
<dbReference type="Gene3D" id="1.20.5.4130">
    <property type="match status" value="1"/>
</dbReference>
<dbReference type="GO" id="GO:0043531">
    <property type="term" value="F:ADP binding"/>
    <property type="evidence" value="ECO:0007669"/>
    <property type="project" value="InterPro"/>
</dbReference>
<keyword evidence="6" id="KW-0067">ATP-binding</keyword>
<dbReference type="FunFam" id="1.10.10.10:FF:000322">
    <property type="entry name" value="Probable disease resistance protein At1g63360"/>
    <property type="match status" value="1"/>
</dbReference>
<dbReference type="InterPro" id="IPR056789">
    <property type="entry name" value="LRR_R13L1-DRL21"/>
</dbReference>
<dbReference type="Pfam" id="PF25019">
    <property type="entry name" value="LRR_R13L1-DRL21"/>
    <property type="match status" value="1"/>
</dbReference>
<dbReference type="GO" id="GO:0009626">
    <property type="term" value="P:plant-type hypersensitive response"/>
    <property type="evidence" value="ECO:0007669"/>
    <property type="project" value="UniProtKB-ARBA"/>
</dbReference>
<evidence type="ECO:0000256" key="7">
    <source>
        <dbReference type="ARBA" id="ARBA00023054"/>
    </source>
</evidence>
<dbReference type="Pfam" id="PF23559">
    <property type="entry name" value="WHD_DRP"/>
    <property type="match status" value="1"/>
</dbReference>
<dbReference type="FunFam" id="3.40.50.300:FF:001091">
    <property type="entry name" value="Probable disease resistance protein At1g61300"/>
    <property type="match status" value="1"/>
</dbReference>
<keyword evidence="7" id="KW-0175">Coiled coil</keyword>